<reference evidence="4" key="2">
    <citation type="submission" date="2019-09" db="UniProtKB">
        <authorList>
            <consortium name="WormBaseParasite"/>
        </authorList>
    </citation>
    <scope>IDENTIFICATION</scope>
</reference>
<proteinExistence type="predicted"/>
<evidence type="ECO:0000313" key="2">
    <source>
        <dbReference type="EMBL" id="VDO21251.1"/>
    </source>
</evidence>
<dbReference type="EMBL" id="UZAH01002187">
    <property type="protein sequence ID" value="VDO21251.1"/>
    <property type="molecule type" value="Genomic_DNA"/>
</dbReference>
<evidence type="ECO:0000256" key="1">
    <source>
        <dbReference type="SAM" id="MobiDB-lite"/>
    </source>
</evidence>
<keyword evidence="3" id="KW-1185">Reference proteome</keyword>
<evidence type="ECO:0000313" key="3">
    <source>
        <dbReference type="Proteomes" id="UP000050761"/>
    </source>
</evidence>
<feature type="compositionally biased region" description="Basic and acidic residues" evidence="1">
    <location>
        <begin position="56"/>
        <end position="71"/>
    </location>
</feature>
<dbReference type="AlphaFoldDB" id="A0A183F6I1"/>
<protein>
    <submittedName>
        <fullName evidence="2 4">Uncharacterized protein</fullName>
    </submittedName>
</protein>
<accession>A0A183F6I1</accession>
<dbReference type="OrthoDB" id="5893112at2759"/>
<sequence length="122" mass="14204">MILVPLTVFVAYTPTSDYDDDEVEAFYVELEKFCKEDHTFYKVIVRDFNAKIGPRRSPEELHIGTHGEKAAKSKKRSPRTTINWDLYTSLAGLWEDAVMDNAHEEYDRFVHHLNDSAREPRA</sequence>
<dbReference type="Proteomes" id="UP000050761">
    <property type="component" value="Unassembled WGS sequence"/>
</dbReference>
<accession>A0A3P7TJ70</accession>
<reference evidence="2 3" key="1">
    <citation type="submission" date="2018-11" db="EMBL/GenBank/DDBJ databases">
        <authorList>
            <consortium name="Pathogen Informatics"/>
        </authorList>
    </citation>
    <scope>NUCLEOTIDE SEQUENCE [LARGE SCALE GENOMIC DNA]</scope>
</reference>
<name>A0A183F6I1_HELPZ</name>
<evidence type="ECO:0000313" key="4">
    <source>
        <dbReference type="WBParaSite" id="HPBE_0000177301-mRNA-1"/>
    </source>
</evidence>
<feature type="region of interest" description="Disordered" evidence="1">
    <location>
        <begin position="56"/>
        <end position="78"/>
    </location>
</feature>
<dbReference type="WBParaSite" id="HPBE_0000177301-mRNA-1">
    <property type="protein sequence ID" value="HPBE_0000177301-mRNA-1"/>
    <property type="gene ID" value="HPBE_0000177301"/>
</dbReference>
<organism evidence="3 4">
    <name type="scientific">Heligmosomoides polygyrus</name>
    <name type="common">Parasitic roundworm</name>
    <dbReference type="NCBI Taxonomy" id="6339"/>
    <lineage>
        <taxon>Eukaryota</taxon>
        <taxon>Metazoa</taxon>
        <taxon>Ecdysozoa</taxon>
        <taxon>Nematoda</taxon>
        <taxon>Chromadorea</taxon>
        <taxon>Rhabditida</taxon>
        <taxon>Rhabditina</taxon>
        <taxon>Rhabditomorpha</taxon>
        <taxon>Strongyloidea</taxon>
        <taxon>Heligmosomidae</taxon>
        <taxon>Heligmosomoides</taxon>
    </lineage>
</organism>
<gene>
    <name evidence="2" type="ORF">HPBE_LOCUS1774</name>
</gene>